<evidence type="ECO:0000256" key="6">
    <source>
        <dbReference type="ARBA" id="ARBA00022679"/>
    </source>
</evidence>
<accession>A0A1C5J9V1</accession>
<dbReference type="PIRSF" id="PIRSF000521">
    <property type="entry name" value="Transaminase_4ab_Lys_Orn"/>
    <property type="match status" value="1"/>
</dbReference>
<keyword evidence="10" id="KW-1185">Reference proteome</keyword>
<comment type="similarity">
    <text evidence="2 8">Belongs to the class-III pyridoxal-phosphate-dependent aminotransferase family.</text>
</comment>
<gene>
    <name evidence="9" type="ORF">GA0070560_12538</name>
</gene>
<evidence type="ECO:0000256" key="8">
    <source>
        <dbReference type="RuleBase" id="RU003560"/>
    </source>
</evidence>
<dbReference type="Pfam" id="PF00202">
    <property type="entry name" value="Aminotran_3"/>
    <property type="match status" value="1"/>
</dbReference>
<dbReference type="Proteomes" id="UP000199408">
    <property type="component" value="Unassembled WGS sequence"/>
</dbReference>
<dbReference type="OrthoDB" id="9801052at2"/>
<name>A0A1C5J9V1_9ACTN</name>
<dbReference type="EC" id="2.6.1.44" evidence="4"/>
<dbReference type="Gene3D" id="3.40.640.10">
    <property type="entry name" value="Type I PLP-dependent aspartate aminotransferase-like (Major domain)"/>
    <property type="match status" value="1"/>
</dbReference>
<dbReference type="RefSeq" id="WP_091301870.1">
    <property type="nucleotide sequence ID" value="NZ_FMDN01000025.1"/>
</dbReference>
<protein>
    <recommendedName>
        <fullName evidence="4">alanine--glyoxylate transaminase</fullName>
        <ecNumber evidence="4">2.6.1.44</ecNumber>
    </recommendedName>
</protein>
<dbReference type="CDD" id="cd00610">
    <property type="entry name" value="OAT_like"/>
    <property type="match status" value="1"/>
</dbReference>
<dbReference type="PANTHER" id="PTHR45688">
    <property type="match status" value="1"/>
</dbReference>
<dbReference type="GO" id="GO:0030170">
    <property type="term" value="F:pyridoxal phosphate binding"/>
    <property type="evidence" value="ECO:0007669"/>
    <property type="project" value="InterPro"/>
</dbReference>
<dbReference type="InterPro" id="IPR015421">
    <property type="entry name" value="PyrdxlP-dep_Trfase_major"/>
</dbReference>
<keyword evidence="5 9" id="KW-0032">Aminotransferase</keyword>
<evidence type="ECO:0000313" key="9">
    <source>
        <dbReference type="EMBL" id="SCG67384.1"/>
    </source>
</evidence>
<evidence type="ECO:0000313" key="10">
    <source>
        <dbReference type="Proteomes" id="UP000199408"/>
    </source>
</evidence>
<proteinExistence type="inferred from homology"/>
<dbReference type="Gene3D" id="3.90.1150.10">
    <property type="entry name" value="Aspartate Aminotransferase, domain 1"/>
    <property type="match status" value="1"/>
</dbReference>
<dbReference type="SUPFAM" id="SSF53383">
    <property type="entry name" value="PLP-dependent transferases"/>
    <property type="match status" value="1"/>
</dbReference>
<dbReference type="InterPro" id="IPR015424">
    <property type="entry name" value="PyrdxlP-dep_Trfase"/>
</dbReference>
<sequence>MTSDDLLARHRAVLPSWMPLYYAEPIELVSGSGRRVTDAQGRTYLDFFGGVLTSMIGYDIAEIREAVERQIRTGIVHSSTLYLIRQQVELAERIARLSGIPDARVFFTNSGTEANEAALLFATNHRRSSQILAVRNSYHGRSYATMGATGNRSWSASALNPLQVAWLHSGDRLRGLLARLPEADRIDAAVEDLREVLATQTAGDVACLIAEPIQGVGGFVAPPDGLFAAWKEVLDSHGILLISDEVQTGWGRTGEHFWGYQAHGVTPDLLTFAKGIGNGFALAGVVGRADVLESVPAISFCTFGGNPVSTAAGNAVLDYLRDHDLQANAARVGAILADGLRAATADLDHVAEVRGKGLMLAVEIVRPGTVEPDPALTTRVLEACRAGGLLVGKGGLHGNVLRMGPPLTLTEDEAREGLAILVEAIRTCASAEVAA</sequence>
<evidence type="ECO:0000256" key="3">
    <source>
        <dbReference type="ARBA" id="ARBA00011881"/>
    </source>
</evidence>
<comment type="subunit">
    <text evidence="3">Homotetramer.</text>
</comment>
<dbReference type="AlphaFoldDB" id="A0A1C5J9V1"/>
<dbReference type="EMBL" id="FMDN01000025">
    <property type="protein sequence ID" value="SCG67384.1"/>
    <property type="molecule type" value="Genomic_DNA"/>
</dbReference>
<evidence type="ECO:0000256" key="1">
    <source>
        <dbReference type="ARBA" id="ARBA00001933"/>
    </source>
</evidence>
<dbReference type="InterPro" id="IPR015422">
    <property type="entry name" value="PyrdxlP-dep_Trfase_small"/>
</dbReference>
<evidence type="ECO:0000256" key="7">
    <source>
        <dbReference type="ARBA" id="ARBA00022898"/>
    </source>
</evidence>
<dbReference type="InterPro" id="IPR005814">
    <property type="entry name" value="Aminotrans_3"/>
</dbReference>
<dbReference type="STRING" id="47864.GA0070560_12538"/>
<dbReference type="PANTHER" id="PTHR45688:SF3">
    <property type="entry name" value="ALANINE--GLYOXYLATE AMINOTRANSFERASE 2, MITOCHONDRIAL"/>
    <property type="match status" value="1"/>
</dbReference>
<evidence type="ECO:0000256" key="5">
    <source>
        <dbReference type="ARBA" id="ARBA00022576"/>
    </source>
</evidence>
<comment type="cofactor">
    <cofactor evidence="1">
        <name>pyridoxal 5'-phosphate</name>
        <dbReference type="ChEBI" id="CHEBI:597326"/>
    </cofactor>
</comment>
<keyword evidence="7 8" id="KW-0663">Pyridoxal phosphate</keyword>
<evidence type="ECO:0000256" key="4">
    <source>
        <dbReference type="ARBA" id="ARBA00013049"/>
    </source>
</evidence>
<dbReference type="GO" id="GO:0008453">
    <property type="term" value="F:alanine-glyoxylate transaminase activity"/>
    <property type="evidence" value="ECO:0007669"/>
    <property type="project" value="UniProtKB-EC"/>
</dbReference>
<reference evidence="10" key="1">
    <citation type="submission" date="2016-06" db="EMBL/GenBank/DDBJ databases">
        <authorList>
            <person name="Varghese N."/>
        </authorList>
    </citation>
    <scope>NUCLEOTIDE SEQUENCE [LARGE SCALE GENOMIC DNA]</scope>
    <source>
        <strain evidence="10">DSM 43171</strain>
    </source>
</reference>
<keyword evidence="6 9" id="KW-0808">Transferase</keyword>
<evidence type="ECO:0000256" key="2">
    <source>
        <dbReference type="ARBA" id="ARBA00008954"/>
    </source>
</evidence>
<organism evidence="9 10">
    <name type="scientific">Micromonospora halophytica</name>
    <dbReference type="NCBI Taxonomy" id="47864"/>
    <lineage>
        <taxon>Bacteria</taxon>
        <taxon>Bacillati</taxon>
        <taxon>Actinomycetota</taxon>
        <taxon>Actinomycetes</taxon>
        <taxon>Micromonosporales</taxon>
        <taxon>Micromonosporaceae</taxon>
        <taxon>Micromonospora</taxon>
    </lineage>
</organism>